<sequence>MPHLGPDAGTARRCNLRLATGIPQFQEEKGFPSRILDIVNQKKRLRDVDVDKQPCDSDVTSPLMPLNWGSTVPANPHGNAQHSGPCDRQVPLKWYSDTLYTPAPKTPMGFLCYHLSLYSSHSGCLCTQDYMLLQLNAPQLYGAGPHCSDSRFPEDFESILG</sequence>
<organism evidence="1">
    <name type="scientific">Bos taurus</name>
    <name type="common">Bovine</name>
    <dbReference type="NCBI Taxonomy" id="9913"/>
    <lineage>
        <taxon>Eukaryota</taxon>
        <taxon>Metazoa</taxon>
        <taxon>Chordata</taxon>
        <taxon>Craniata</taxon>
        <taxon>Vertebrata</taxon>
        <taxon>Euteleostomi</taxon>
        <taxon>Mammalia</taxon>
        <taxon>Eutheria</taxon>
        <taxon>Laurasiatheria</taxon>
        <taxon>Artiodactyla</taxon>
        <taxon>Ruminantia</taxon>
        <taxon>Pecora</taxon>
        <taxon>Bovidae</taxon>
        <taxon>Bovinae</taxon>
        <taxon>Bos</taxon>
    </lineage>
</organism>
<accession>A1EHE6</accession>
<name>A1EHE6_BOVIN</name>
<evidence type="ECO:0000313" key="1">
    <source>
        <dbReference type="EMBL" id="ABK97431.1"/>
    </source>
</evidence>
<dbReference type="EMBL" id="EF150946">
    <property type="protein sequence ID" value="ABK97431.1"/>
    <property type="molecule type" value="Genomic_DNA"/>
</dbReference>
<proteinExistence type="predicted"/>
<reference evidence="1" key="1">
    <citation type="submission" date="2006-11" db="EMBL/GenBank/DDBJ databases">
        <title>Estimating probability of parentage in U.S. beef and dairy cattle with single nucleotide polymorphisms.</title>
        <authorList>
            <person name="Heaton M.P."/>
            <person name="Clawson M.L."/>
            <person name="Snelling W.M."/>
            <person name="Keele J.W."/>
            <person name="Harhay G.P."/>
            <person name="Wiedmann R.T."/>
            <person name="Bennett G.L."/>
            <person name="Smith T.P.L."/>
            <person name="Freking B.A."/>
            <person name="Van Tassell C.P."/>
            <person name="Sonstegard T.S."/>
            <person name="Gasbarre L.C."/>
            <person name="Moore S.S."/>
            <person name="Murdoch B."/>
            <person name="McKay S.D."/>
            <person name="Kalbfleisch T."/>
            <person name="Laegreid W.W."/>
        </authorList>
    </citation>
    <scope>NUCLEOTIDE SEQUENCE</scope>
</reference>
<protein>
    <submittedName>
        <fullName evidence="1">Hmm77879</fullName>
    </submittedName>
</protein>
<dbReference type="AlphaFoldDB" id="A1EHE6"/>